<accession>A0ABD1MX93</accession>
<evidence type="ECO:0000313" key="2">
    <source>
        <dbReference type="Proteomes" id="UP001603857"/>
    </source>
</evidence>
<evidence type="ECO:0000313" key="1">
    <source>
        <dbReference type="EMBL" id="KAL2340438.1"/>
    </source>
</evidence>
<name>A0ABD1MX93_9FABA</name>
<dbReference type="Proteomes" id="UP001603857">
    <property type="component" value="Unassembled WGS sequence"/>
</dbReference>
<proteinExistence type="predicted"/>
<sequence length="114" mass="12492">MTCMNAPYRSGEEEPVAVVGIGGHALDGCNKFLAARPEGTHNFLSKESGNWALIFAFSESAPSFIPTFSFLDFMLVYLPVSTVALRPPLALNARPIAKFFHGCPDNAFHVFFHD</sequence>
<gene>
    <name evidence="1" type="ORF">Fmac_008378</name>
</gene>
<comment type="caution">
    <text evidence="1">The sequence shown here is derived from an EMBL/GenBank/DDBJ whole genome shotgun (WGS) entry which is preliminary data.</text>
</comment>
<dbReference type="EMBL" id="JBGMDY010000003">
    <property type="protein sequence ID" value="KAL2340438.1"/>
    <property type="molecule type" value="Genomic_DNA"/>
</dbReference>
<reference evidence="1 2" key="1">
    <citation type="submission" date="2024-08" db="EMBL/GenBank/DDBJ databases">
        <title>Insights into the chromosomal genome structure of Flemingia macrophylla.</title>
        <authorList>
            <person name="Ding Y."/>
            <person name="Zhao Y."/>
            <person name="Bi W."/>
            <person name="Wu M."/>
            <person name="Zhao G."/>
            <person name="Gong Y."/>
            <person name="Li W."/>
            <person name="Zhang P."/>
        </authorList>
    </citation>
    <scope>NUCLEOTIDE SEQUENCE [LARGE SCALE GENOMIC DNA]</scope>
    <source>
        <strain evidence="1">DYQJB</strain>
        <tissue evidence="1">Leaf</tissue>
    </source>
</reference>
<dbReference type="AlphaFoldDB" id="A0ABD1MX93"/>
<protein>
    <submittedName>
        <fullName evidence="1">Uncharacterized protein</fullName>
    </submittedName>
</protein>
<keyword evidence="2" id="KW-1185">Reference proteome</keyword>
<organism evidence="1 2">
    <name type="scientific">Flemingia macrophylla</name>
    <dbReference type="NCBI Taxonomy" id="520843"/>
    <lineage>
        <taxon>Eukaryota</taxon>
        <taxon>Viridiplantae</taxon>
        <taxon>Streptophyta</taxon>
        <taxon>Embryophyta</taxon>
        <taxon>Tracheophyta</taxon>
        <taxon>Spermatophyta</taxon>
        <taxon>Magnoliopsida</taxon>
        <taxon>eudicotyledons</taxon>
        <taxon>Gunneridae</taxon>
        <taxon>Pentapetalae</taxon>
        <taxon>rosids</taxon>
        <taxon>fabids</taxon>
        <taxon>Fabales</taxon>
        <taxon>Fabaceae</taxon>
        <taxon>Papilionoideae</taxon>
        <taxon>50 kb inversion clade</taxon>
        <taxon>NPAAA clade</taxon>
        <taxon>indigoferoid/millettioid clade</taxon>
        <taxon>Phaseoleae</taxon>
        <taxon>Flemingia</taxon>
    </lineage>
</organism>